<evidence type="ECO:0000259" key="1">
    <source>
        <dbReference type="Pfam" id="PF18075"/>
    </source>
</evidence>
<reference evidence="2" key="1">
    <citation type="journal article" date="2014" name="Int. J. Syst. Evol. Microbiol.">
        <title>Complete genome sequence of Corynebacterium casei LMG S-19264T (=DSM 44701T), isolated from a smear-ripened cheese.</title>
        <authorList>
            <consortium name="US DOE Joint Genome Institute (JGI-PGF)"/>
            <person name="Walter F."/>
            <person name="Albersmeier A."/>
            <person name="Kalinowski J."/>
            <person name="Ruckert C."/>
        </authorList>
    </citation>
    <scope>NUCLEOTIDE SEQUENCE</scope>
    <source>
        <strain evidence="2">JCM 3313</strain>
    </source>
</reference>
<reference evidence="2" key="2">
    <citation type="submission" date="2020-09" db="EMBL/GenBank/DDBJ databases">
        <authorList>
            <person name="Sun Q."/>
            <person name="Ohkuma M."/>
        </authorList>
    </citation>
    <scope>NUCLEOTIDE SEQUENCE</scope>
    <source>
        <strain evidence="2">JCM 3313</strain>
    </source>
</reference>
<accession>A0A918ALE6</accession>
<dbReference type="Proteomes" id="UP000639606">
    <property type="component" value="Unassembled WGS sequence"/>
</dbReference>
<name>A0A918ALE6_9PSEU</name>
<sequence>MVAAAAAVTVAALLPAERVPGSPTPYCTTLLVFTDTDEAMREAERALRADPRVRELTARTKQENFAAFQESLGAEVVAGARPDKVPASLRVVESFGVDPRALRDDLERYGRATYEDYCRVMANLPR</sequence>
<gene>
    <name evidence="2" type="ORF">GCM10010185_28060</name>
</gene>
<organism evidence="2 3">
    <name type="scientific">Saccharothrix coeruleofusca</name>
    <dbReference type="NCBI Taxonomy" id="33919"/>
    <lineage>
        <taxon>Bacteria</taxon>
        <taxon>Bacillati</taxon>
        <taxon>Actinomycetota</taxon>
        <taxon>Actinomycetes</taxon>
        <taxon>Pseudonocardiales</taxon>
        <taxon>Pseudonocardiaceae</taxon>
        <taxon>Saccharothrix</taxon>
    </lineage>
</organism>
<dbReference type="Pfam" id="PF18075">
    <property type="entry name" value="FtsX_ECD"/>
    <property type="match status" value="1"/>
</dbReference>
<evidence type="ECO:0000313" key="2">
    <source>
        <dbReference type="EMBL" id="GGP54060.1"/>
    </source>
</evidence>
<evidence type="ECO:0000313" key="3">
    <source>
        <dbReference type="Proteomes" id="UP000639606"/>
    </source>
</evidence>
<proteinExistence type="predicted"/>
<dbReference type="AlphaFoldDB" id="A0A918ALE6"/>
<dbReference type="EMBL" id="BMRG01000004">
    <property type="protein sequence ID" value="GGP54060.1"/>
    <property type="molecule type" value="Genomic_DNA"/>
</dbReference>
<protein>
    <recommendedName>
        <fullName evidence="1">FtsX extracellular domain-containing protein</fullName>
    </recommendedName>
</protein>
<dbReference type="Gene3D" id="3.30.70.3040">
    <property type="match status" value="1"/>
</dbReference>
<comment type="caution">
    <text evidence="2">The sequence shown here is derived from an EMBL/GenBank/DDBJ whole genome shotgun (WGS) entry which is preliminary data.</text>
</comment>
<dbReference type="InterPro" id="IPR040690">
    <property type="entry name" value="FtsX_ECD"/>
</dbReference>
<feature type="domain" description="FtsX extracellular" evidence="1">
    <location>
        <begin position="36"/>
        <end position="91"/>
    </location>
</feature>
<keyword evidence="3" id="KW-1185">Reference proteome</keyword>